<keyword evidence="4" id="KW-0744">Spermatogenesis</keyword>
<dbReference type="GO" id="GO:0016020">
    <property type="term" value="C:membrane"/>
    <property type="evidence" value="ECO:0007669"/>
    <property type="project" value="UniProtKB-SubCell"/>
</dbReference>
<dbReference type="Ensembl" id="ENSSSCT00060091019.1">
    <property type="protein sequence ID" value="ENSSSCP00060039360.1"/>
    <property type="gene ID" value="ENSSSCG00060066689.1"/>
</dbReference>
<evidence type="ECO:0000256" key="5">
    <source>
        <dbReference type="ARBA" id="ARBA00022989"/>
    </source>
</evidence>
<comment type="function">
    <text evidence="8">May play a role in spermatogenesis.</text>
</comment>
<dbReference type="Proteomes" id="UP000694723">
    <property type="component" value="Unplaced"/>
</dbReference>
<dbReference type="InterPro" id="IPR039509">
    <property type="entry name" value="SPATA31"/>
</dbReference>
<reference evidence="12" key="1">
    <citation type="submission" date="2025-08" db="UniProtKB">
        <authorList>
            <consortium name="Ensembl"/>
        </authorList>
    </citation>
    <scope>IDENTIFICATION</scope>
</reference>
<accession>A0A8D1WH69</accession>
<keyword evidence="2" id="KW-0812">Transmembrane</keyword>
<protein>
    <recommendedName>
        <fullName evidence="14">Spermatogenesis-associated protein 31E1-like</fullName>
    </recommendedName>
</protein>
<evidence type="ECO:0000256" key="9">
    <source>
        <dbReference type="SAM" id="MobiDB-lite"/>
    </source>
</evidence>
<feature type="region of interest" description="Disordered" evidence="9">
    <location>
        <begin position="88"/>
        <end position="114"/>
    </location>
</feature>
<feature type="domain" description="SPATA31" evidence="10">
    <location>
        <begin position="379"/>
        <end position="470"/>
    </location>
</feature>
<evidence type="ECO:0000313" key="13">
    <source>
        <dbReference type="Proteomes" id="UP000694723"/>
    </source>
</evidence>
<dbReference type="GO" id="GO:0007283">
    <property type="term" value="P:spermatogenesis"/>
    <property type="evidence" value="ECO:0007669"/>
    <property type="project" value="UniProtKB-KW"/>
</dbReference>
<comment type="similarity">
    <text evidence="7">Belongs to the SPATA31 family.</text>
</comment>
<evidence type="ECO:0000259" key="11">
    <source>
        <dbReference type="Pfam" id="PF15371"/>
    </source>
</evidence>
<evidence type="ECO:0008006" key="14">
    <source>
        <dbReference type="Google" id="ProtNLM"/>
    </source>
</evidence>
<dbReference type="AlphaFoldDB" id="A0A8D1WH69"/>
<feature type="region of interest" description="Disordered" evidence="9">
    <location>
        <begin position="269"/>
        <end position="305"/>
    </location>
</feature>
<evidence type="ECO:0000313" key="12">
    <source>
        <dbReference type="Ensembl" id="ENSSSCP00060039360.1"/>
    </source>
</evidence>
<name>A0A8D1WH69_PIG</name>
<evidence type="ECO:0000256" key="1">
    <source>
        <dbReference type="ARBA" id="ARBA00004167"/>
    </source>
</evidence>
<feature type="domain" description="SPATA31-like" evidence="11">
    <location>
        <begin position="110"/>
        <end position="196"/>
    </location>
</feature>
<proteinExistence type="inferred from homology"/>
<evidence type="ECO:0000256" key="8">
    <source>
        <dbReference type="ARBA" id="ARBA00037695"/>
    </source>
</evidence>
<keyword evidence="5" id="KW-1133">Transmembrane helix</keyword>
<organism evidence="12 13">
    <name type="scientific">Sus scrofa</name>
    <name type="common">Pig</name>
    <dbReference type="NCBI Taxonomy" id="9823"/>
    <lineage>
        <taxon>Eukaryota</taxon>
        <taxon>Metazoa</taxon>
        <taxon>Chordata</taxon>
        <taxon>Craniata</taxon>
        <taxon>Vertebrata</taxon>
        <taxon>Euteleostomi</taxon>
        <taxon>Mammalia</taxon>
        <taxon>Eutheria</taxon>
        <taxon>Laurasiatheria</taxon>
        <taxon>Artiodactyla</taxon>
        <taxon>Suina</taxon>
        <taxon>Suidae</taxon>
        <taxon>Sus</taxon>
    </lineage>
</organism>
<evidence type="ECO:0000256" key="2">
    <source>
        <dbReference type="ARBA" id="ARBA00022692"/>
    </source>
</evidence>
<evidence type="ECO:0000256" key="7">
    <source>
        <dbReference type="ARBA" id="ARBA00035009"/>
    </source>
</evidence>
<evidence type="ECO:0000259" key="10">
    <source>
        <dbReference type="Pfam" id="PF14650"/>
    </source>
</evidence>
<dbReference type="Pfam" id="PF14650">
    <property type="entry name" value="FAM75"/>
    <property type="match status" value="1"/>
</dbReference>
<dbReference type="InterPro" id="IPR027970">
    <property type="entry name" value="SPATA31-like"/>
</dbReference>
<comment type="subcellular location">
    <subcellularLocation>
        <location evidence="1">Membrane</location>
        <topology evidence="1">Single-pass membrane protein</topology>
    </subcellularLocation>
</comment>
<feature type="compositionally biased region" description="Polar residues" evidence="9">
    <location>
        <begin position="286"/>
        <end position="305"/>
    </location>
</feature>
<evidence type="ECO:0000256" key="4">
    <source>
        <dbReference type="ARBA" id="ARBA00022871"/>
    </source>
</evidence>
<evidence type="ECO:0000256" key="6">
    <source>
        <dbReference type="ARBA" id="ARBA00023136"/>
    </source>
</evidence>
<sequence length="470" mass="52090">MRLWTEEMLTLYVCAPGNQPHAWERIRLPKAREQPYEEMKNLHSSGNHMGAPWCCPRPASWVGETILALVCGLGLFFLLRPYLTSDPSSLPPRTHGSIRKQQMEPLGKRRRRRSMRKSALKACRDCLQQLGRVRRLMARLQSHLRRGPDRGCFHRHSRPDPLGEVCQAVPAGAQQPCREPAQEAVPTMSPSASPAPLTPLASILAADPQDQCNIKTVPQGPATKTSSPPGNSFWASAIPAIWSLGLASRPMAFLSCWWETTKALFFPTSSKREAQQESSSPEEASNWESPTDSWAETSGPSLVSPPSQRLLDILIPKRLDLKFQKEREKEGSFSTQRSSDYPLSSLGMRWASLSGQQDATTPPSFGNIKDKAEVLPGPQQFLCPKVLRDHFECTYSQVFWGLPSLHSEALVATAFVPRSSSQLQAPPVLFYGISSGFPEPTTQRISGGFSQDSFLPCPEARPQPSTQNLP</sequence>
<keyword evidence="6" id="KW-0472">Membrane</keyword>
<dbReference type="PANTHER" id="PTHR21859">
    <property type="entry name" value="ACROSOME-SPECIFIC PROTEIN"/>
    <property type="match status" value="1"/>
</dbReference>
<dbReference type="GO" id="GO:0030154">
    <property type="term" value="P:cell differentiation"/>
    <property type="evidence" value="ECO:0007669"/>
    <property type="project" value="UniProtKB-KW"/>
</dbReference>
<evidence type="ECO:0000256" key="3">
    <source>
        <dbReference type="ARBA" id="ARBA00022782"/>
    </source>
</evidence>
<dbReference type="PANTHER" id="PTHR21859:SF55">
    <property type="entry name" value="SPERMATOGENESIS-ASSOCIATED PROTEIN 31A1-RELATED"/>
    <property type="match status" value="1"/>
</dbReference>
<keyword evidence="3" id="KW-0221">Differentiation</keyword>
<dbReference type="Pfam" id="PF15371">
    <property type="entry name" value="DUF4599"/>
    <property type="match status" value="1"/>
</dbReference>